<dbReference type="GO" id="GO:0005886">
    <property type="term" value="C:plasma membrane"/>
    <property type="evidence" value="ECO:0007669"/>
    <property type="project" value="UniProtKB-SubCell"/>
</dbReference>
<dbReference type="InterPro" id="IPR023346">
    <property type="entry name" value="Lysozyme-like_dom_sf"/>
</dbReference>
<dbReference type="GO" id="GO:0009252">
    <property type="term" value="P:peptidoglycan biosynthetic process"/>
    <property type="evidence" value="ECO:0007669"/>
    <property type="project" value="UniProtKB-UniRule"/>
</dbReference>
<evidence type="ECO:0000256" key="4">
    <source>
        <dbReference type="ARBA" id="ARBA00022679"/>
    </source>
</evidence>
<comment type="similarity">
    <text evidence="11">Belongs to the glycosyltransferase 51 family.</text>
</comment>
<keyword evidence="4 11" id="KW-0808">Transferase</keyword>
<dbReference type="GO" id="GO:0008360">
    <property type="term" value="P:regulation of cell shape"/>
    <property type="evidence" value="ECO:0007669"/>
    <property type="project" value="UniProtKB-KW"/>
</dbReference>
<evidence type="ECO:0000313" key="14">
    <source>
        <dbReference type="Proteomes" id="UP000325161"/>
    </source>
</evidence>
<dbReference type="GO" id="GO:0009274">
    <property type="term" value="C:peptidoglycan-based cell wall"/>
    <property type="evidence" value="ECO:0007669"/>
    <property type="project" value="InterPro"/>
</dbReference>
<keyword evidence="2 11" id="KW-0997">Cell inner membrane</keyword>
<evidence type="ECO:0000256" key="11">
    <source>
        <dbReference type="HAMAP-Rule" id="MF_00766"/>
    </source>
</evidence>
<feature type="transmembrane region" description="Helical" evidence="11">
    <location>
        <begin position="12"/>
        <end position="39"/>
    </location>
</feature>
<gene>
    <name evidence="11 13" type="primary">mtgA</name>
    <name evidence="13" type="ORF">FXN63_03770</name>
</gene>
<dbReference type="PANTHER" id="PTHR30400">
    <property type="entry name" value="MONOFUNCTIONAL BIOSYNTHETIC PEPTIDOGLYCAN TRANSGLYCOSYLASE"/>
    <property type="match status" value="1"/>
</dbReference>
<evidence type="ECO:0000256" key="10">
    <source>
        <dbReference type="ARBA" id="ARBA00023316"/>
    </source>
</evidence>
<dbReference type="PANTHER" id="PTHR30400:SF0">
    <property type="entry name" value="BIOSYNTHETIC PEPTIDOGLYCAN TRANSGLYCOSYLASE"/>
    <property type="match status" value="1"/>
</dbReference>
<evidence type="ECO:0000256" key="7">
    <source>
        <dbReference type="ARBA" id="ARBA00022984"/>
    </source>
</evidence>
<evidence type="ECO:0000256" key="6">
    <source>
        <dbReference type="ARBA" id="ARBA00022960"/>
    </source>
</evidence>
<evidence type="ECO:0000256" key="1">
    <source>
        <dbReference type="ARBA" id="ARBA00022475"/>
    </source>
</evidence>
<evidence type="ECO:0000256" key="5">
    <source>
        <dbReference type="ARBA" id="ARBA00022692"/>
    </source>
</evidence>
<keyword evidence="14" id="KW-1185">Reference proteome</keyword>
<dbReference type="RefSeq" id="WP_148812982.1">
    <property type="nucleotide sequence ID" value="NZ_CP043046.1"/>
</dbReference>
<dbReference type="OrthoDB" id="9766909at2"/>
<evidence type="ECO:0000313" key="13">
    <source>
        <dbReference type="EMBL" id="QEI05053.1"/>
    </source>
</evidence>
<dbReference type="EC" id="2.4.99.28" evidence="11"/>
<dbReference type="InterPro" id="IPR036950">
    <property type="entry name" value="PBP_transglycosylase"/>
</dbReference>
<organism evidence="13 14">
    <name type="scientific">Pigmentiphaga aceris</name>
    <dbReference type="NCBI Taxonomy" id="1940612"/>
    <lineage>
        <taxon>Bacteria</taxon>
        <taxon>Pseudomonadati</taxon>
        <taxon>Pseudomonadota</taxon>
        <taxon>Betaproteobacteria</taxon>
        <taxon>Burkholderiales</taxon>
        <taxon>Alcaligenaceae</taxon>
        <taxon>Pigmentiphaga</taxon>
    </lineage>
</organism>
<dbReference type="EMBL" id="CP043046">
    <property type="protein sequence ID" value="QEI05053.1"/>
    <property type="molecule type" value="Genomic_DNA"/>
</dbReference>
<protein>
    <recommendedName>
        <fullName evidence="11">Biosynthetic peptidoglycan transglycosylase</fullName>
        <ecNumber evidence="11">2.4.99.28</ecNumber>
    </recommendedName>
    <alternativeName>
        <fullName evidence="11">Glycan polymerase</fullName>
    </alternativeName>
    <alternativeName>
        <fullName evidence="11">Peptidoglycan glycosyltransferase MtgA</fullName>
        <shortName evidence="11">PGT</shortName>
    </alternativeName>
</protein>
<keyword evidence="1 11" id="KW-1003">Cell membrane</keyword>
<evidence type="ECO:0000256" key="8">
    <source>
        <dbReference type="ARBA" id="ARBA00022989"/>
    </source>
</evidence>
<accession>A0A5C0AUQ4</accession>
<dbReference type="SUPFAM" id="SSF53955">
    <property type="entry name" value="Lysozyme-like"/>
    <property type="match status" value="1"/>
</dbReference>
<reference evidence="13 14" key="1">
    <citation type="submission" date="2019-08" db="EMBL/GenBank/DDBJ databases">
        <title>Amphibian skin-associated Pigmentiphaga: genome sequence and occurrence across geography and hosts.</title>
        <authorList>
            <person name="Bletz M.C."/>
            <person name="Bunk B."/>
            <person name="Sproeer C."/>
            <person name="Biwer P."/>
            <person name="Reiter S."/>
            <person name="Rabemananjara F.C.E."/>
            <person name="Schulz S."/>
            <person name="Overmann J."/>
            <person name="Vences M."/>
        </authorList>
    </citation>
    <scope>NUCLEOTIDE SEQUENCE [LARGE SCALE GENOMIC DNA]</scope>
    <source>
        <strain evidence="13 14">Mada1488</strain>
    </source>
</reference>
<comment type="function">
    <text evidence="11">Peptidoglycan polymerase that catalyzes glycan chain elongation from lipid-linked precursors.</text>
</comment>
<keyword evidence="10 11" id="KW-0961">Cell wall biogenesis/degradation</keyword>
<sequence>MASRARQISVWMLKGIGLLIAAVFLYQLWLFGWVCWYAWQPPQSSAVMREEISRLRDTDPQAGIDYRWVDYAQISTRLKQAVVAAEDGNFVEHGGVDWDAIESAYAHNRELAEAREAAIARGRKPSSRPMRGGSTITQQLAKNLLLSNERSYVRKGQELVITYMIELVMSKQRILELYLNVAEWGEGVFGAEAAAQHYFGISASKLSAYQSAKLAAMLPRPRFYDKNRNSAYLASRTDVLARRIGSAEIP</sequence>
<keyword evidence="8 11" id="KW-1133">Transmembrane helix</keyword>
<dbReference type="InterPro" id="IPR001264">
    <property type="entry name" value="Glyco_trans_51"/>
</dbReference>
<dbReference type="GO" id="GO:0071555">
    <property type="term" value="P:cell wall organization"/>
    <property type="evidence" value="ECO:0007669"/>
    <property type="project" value="UniProtKB-KW"/>
</dbReference>
<evidence type="ECO:0000256" key="2">
    <source>
        <dbReference type="ARBA" id="ARBA00022519"/>
    </source>
</evidence>
<comment type="catalytic activity">
    <reaction evidence="11">
        <text>[GlcNAc-(1-&gt;4)-Mur2Ac(oyl-L-Ala-gamma-D-Glu-L-Lys-D-Ala-D-Ala)](n)-di-trans,octa-cis-undecaprenyl diphosphate + beta-D-GlcNAc-(1-&gt;4)-Mur2Ac(oyl-L-Ala-gamma-D-Glu-L-Lys-D-Ala-D-Ala)-di-trans,octa-cis-undecaprenyl diphosphate = [GlcNAc-(1-&gt;4)-Mur2Ac(oyl-L-Ala-gamma-D-Glu-L-Lys-D-Ala-D-Ala)](n+1)-di-trans,octa-cis-undecaprenyl diphosphate + di-trans,octa-cis-undecaprenyl diphosphate + H(+)</text>
        <dbReference type="Rhea" id="RHEA:23708"/>
        <dbReference type="Rhea" id="RHEA-COMP:9602"/>
        <dbReference type="Rhea" id="RHEA-COMP:9603"/>
        <dbReference type="ChEBI" id="CHEBI:15378"/>
        <dbReference type="ChEBI" id="CHEBI:58405"/>
        <dbReference type="ChEBI" id="CHEBI:60033"/>
        <dbReference type="ChEBI" id="CHEBI:78435"/>
        <dbReference type="EC" id="2.4.99.28"/>
    </reaction>
</comment>
<dbReference type="NCBIfam" id="TIGR02070">
    <property type="entry name" value="mono_pep_trsgly"/>
    <property type="match status" value="1"/>
</dbReference>
<dbReference type="Gene3D" id="1.10.3810.10">
    <property type="entry name" value="Biosynthetic peptidoglycan transglycosylase-like"/>
    <property type="match status" value="1"/>
</dbReference>
<keyword evidence="5 11" id="KW-0812">Transmembrane</keyword>
<name>A0A5C0AUQ4_9BURK</name>
<dbReference type="GO" id="GO:0016763">
    <property type="term" value="F:pentosyltransferase activity"/>
    <property type="evidence" value="ECO:0007669"/>
    <property type="project" value="InterPro"/>
</dbReference>
<dbReference type="InterPro" id="IPR011812">
    <property type="entry name" value="Pep_trsgly"/>
</dbReference>
<dbReference type="AlphaFoldDB" id="A0A5C0AUQ4"/>
<keyword evidence="6 11" id="KW-0133">Cell shape</keyword>
<keyword evidence="7 11" id="KW-0573">Peptidoglycan synthesis</keyword>
<keyword evidence="3 11" id="KW-0328">Glycosyltransferase</keyword>
<dbReference type="GO" id="GO:0008955">
    <property type="term" value="F:peptidoglycan glycosyltransferase activity"/>
    <property type="evidence" value="ECO:0007669"/>
    <property type="project" value="UniProtKB-UniRule"/>
</dbReference>
<dbReference type="Pfam" id="PF00912">
    <property type="entry name" value="Transgly"/>
    <property type="match status" value="1"/>
</dbReference>
<proteinExistence type="inferred from homology"/>
<evidence type="ECO:0000256" key="9">
    <source>
        <dbReference type="ARBA" id="ARBA00023136"/>
    </source>
</evidence>
<dbReference type="KEGG" id="pacr:FXN63_03770"/>
<dbReference type="Proteomes" id="UP000325161">
    <property type="component" value="Chromosome"/>
</dbReference>
<evidence type="ECO:0000256" key="3">
    <source>
        <dbReference type="ARBA" id="ARBA00022676"/>
    </source>
</evidence>
<dbReference type="UniPathway" id="UPA00219"/>
<evidence type="ECO:0000259" key="12">
    <source>
        <dbReference type="Pfam" id="PF00912"/>
    </source>
</evidence>
<keyword evidence="9 11" id="KW-0472">Membrane</keyword>
<dbReference type="HAMAP" id="MF_00766">
    <property type="entry name" value="PGT_MtgA"/>
    <property type="match status" value="1"/>
</dbReference>
<comment type="pathway">
    <text evidence="11">Cell wall biogenesis; peptidoglycan biosynthesis.</text>
</comment>
<comment type="subcellular location">
    <subcellularLocation>
        <location evidence="11">Cell inner membrane</location>
        <topology evidence="11">Single-pass membrane protein</topology>
    </subcellularLocation>
</comment>
<feature type="domain" description="Glycosyl transferase family 51" evidence="12">
    <location>
        <begin position="66"/>
        <end position="243"/>
    </location>
</feature>